<comment type="caution">
    <text evidence="4">The sequence shown here is derived from an EMBL/GenBank/DDBJ whole genome shotgun (WGS) entry which is preliminary data.</text>
</comment>
<sequence>MANENRTQCGSEVDGGTTDLLVVDLYAGAMTALAACRDKFHYIGYCQNSQIKKALHEIILLKIVLERIDNVNSGFQQPKRFLSKALSLGADEKEQKQQAAPETEHPKPVIEKVEVEPAKPEPADPKPGPLARLKSSSNCGYDSDDSAETMVLGQTTASSPELRVQLRDSSCSILGTSLLESLAGEAMTDNAAPKAKAEAKAGQLQDLLPADVLSATSKNEAQPDTVLRVIEHITKRGPELLSQTLGVVKKKPVKVDGQIVKPAPGKSPLEITTQCREMPRCVTILSHFFKMCSDEKMGDSVQLDWQSDGRFNRLRIILRPTLQSAGMVNEPDAECAVKATTSHLGLWSWVGAVHPAAEKLGLYMDVVTFDSRLPHTFSRVGNEESKVAAEVPFVVLADFVGGVLEAEETQFLREVGFVLSVGAKSKLAALPSGLAGTSELLKKAQSAFKTQYPPAKRQPRSSSERFCPNCSCESCLRLAESAAAAAIQLLIVGVAPGQQATGASLRLGSKQLANKHIQVDVDLTGKRPKSSSRRLRVSGDCAGMATVAIALGNIGYQVEVDYFSEIDEAVRRLQTVVLATYRVGIKEQPWDMTEHLPKAGLNSDFYFFTGPCQSFSTCGQQQGTKDERGKLVLKALDRILEERPKTMPVQLVLLENVYGLRSRHGQVLDKFSKRVFVAAVRKDAMVGSLLMWLPPEPISFVPVSQCLLSDSVNPTNRDMESAESLSATCRKNLQSAQRKLKDKFSNKDTVVDISAGLHSFAAHHFPTITRSRGGDMAYWLPGHGRRVTIEELCLLQGVEPFLCKKMLEVCTARQVGEAVGNAVSVNVLERMLPSLLALIGKHPRTGRPCPDVWSMAVRRTLEKVWRKADASARPGGRFEESTRVAEDKEAVRITQMLRRHVARSAVLTMPTAPVGERVGEAVGGAIPAEDGEVAGVPSRHWRHVQLAMCRGVHLAFNIVLKLEVSVDLEQGLGVFPLILYCSLCFHCNTIATYRPHITIGTYGVVGNRLFVNDIQRELNAFLQPQLPFSLVPFGSGLHCQLELDQGGLQSAVDSMQQVLHQNRWLYSLWVPDPHITYRGI</sequence>
<dbReference type="Pfam" id="PF00145">
    <property type="entry name" value="DNA_methylase"/>
    <property type="match status" value="1"/>
</dbReference>
<dbReference type="InterPro" id="IPR001525">
    <property type="entry name" value="C5_MeTfrase"/>
</dbReference>
<dbReference type="GO" id="GO:0008168">
    <property type="term" value="F:methyltransferase activity"/>
    <property type="evidence" value="ECO:0007669"/>
    <property type="project" value="UniProtKB-KW"/>
</dbReference>
<keyword evidence="1 4" id="KW-0489">Methyltransferase</keyword>
<dbReference type="Gene3D" id="3.40.50.150">
    <property type="entry name" value="Vaccinia Virus protein VP39"/>
    <property type="match status" value="1"/>
</dbReference>
<dbReference type="InterPro" id="IPR029063">
    <property type="entry name" value="SAM-dependent_MTases_sf"/>
</dbReference>
<organism evidence="4 5">
    <name type="scientific">Symbiodinium microadriaticum</name>
    <name type="common">Dinoflagellate</name>
    <name type="synonym">Zooxanthella microadriatica</name>
    <dbReference type="NCBI Taxonomy" id="2951"/>
    <lineage>
        <taxon>Eukaryota</taxon>
        <taxon>Sar</taxon>
        <taxon>Alveolata</taxon>
        <taxon>Dinophyceae</taxon>
        <taxon>Suessiales</taxon>
        <taxon>Symbiodiniaceae</taxon>
        <taxon>Symbiodinium</taxon>
    </lineage>
</organism>
<dbReference type="EMBL" id="LSRX01000439">
    <property type="protein sequence ID" value="OLP97296.1"/>
    <property type="molecule type" value="Genomic_DNA"/>
</dbReference>
<gene>
    <name evidence="4" type="ORF">AK812_SmicGene20375</name>
</gene>
<proteinExistence type="predicted"/>
<protein>
    <submittedName>
        <fullName evidence="4">Modification methylase Rho11sI</fullName>
    </submittedName>
</protein>
<name>A0A1Q9DQ43_SYMMI</name>
<feature type="compositionally biased region" description="Basic and acidic residues" evidence="3">
    <location>
        <begin position="92"/>
        <end position="124"/>
    </location>
</feature>
<evidence type="ECO:0000313" key="5">
    <source>
        <dbReference type="Proteomes" id="UP000186817"/>
    </source>
</evidence>
<evidence type="ECO:0000256" key="3">
    <source>
        <dbReference type="SAM" id="MobiDB-lite"/>
    </source>
</evidence>
<accession>A0A1Q9DQ43</accession>
<reference evidence="4 5" key="1">
    <citation type="submission" date="2016-02" db="EMBL/GenBank/DDBJ databases">
        <title>Genome analysis of coral dinoflagellate symbionts highlights evolutionary adaptations to a symbiotic lifestyle.</title>
        <authorList>
            <person name="Aranda M."/>
            <person name="Li Y."/>
            <person name="Liew Y.J."/>
            <person name="Baumgarten S."/>
            <person name="Simakov O."/>
            <person name="Wilson M."/>
            <person name="Piel J."/>
            <person name="Ashoor H."/>
            <person name="Bougouffa S."/>
            <person name="Bajic V.B."/>
            <person name="Ryu T."/>
            <person name="Ravasi T."/>
            <person name="Bayer T."/>
            <person name="Micklem G."/>
            <person name="Kim H."/>
            <person name="Bhak J."/>
            <person name="Lajeunesse T.C."/>
            <person name="Voolstra C.R."/>
        </authorList>
    </citation>
    <scope>NUCLEOTIDE SEQUENCE [LARGE SCALE GENOMIC DNA]</scope>
    <source>
        <strain evidence="4 5">CCMP2467</strain>
    </source>
</reference>
<keyword evidence="5" id="KW-1185">Reference proteome</keyword>
<keyword evidence="2" id="KW-0808">Transferase</keyword>
<evidence type="ECO:0000256" key="1">
    <source>
        <dbReference type="ARBA" id="ARBA00022603"/>
    </source>
</evidence>
<dbReference type="GO" id="GO:0032259">
    <property type="term" value="P:methylation"/>
    <property type="evidence" value="ECO:0007669"/>
    <property type="project" value="UniProtKB-KW"/>
</dbReference>
<feature type="region of interest" description="Disordered" evidence="3">
    <location>
        <begin position="92"/>
        <end position="146"/>
    </location>
</feature>
<dbReference type="AlphaFoldDB" id="A0A1Q9DQ43"/>
<dbReference type="Proteomes" id="UP000186817">
    <property type="component" value="Unassembled WGS sequence"/>
</dbReference>
<evidence type="ECO:0000313" key="4">
    <source>
        <dbReference type="EMBL" id="OLP97296.1"/>
    </source>
</evidence>
<dbReference type="OrthoDB" id="414478at2759"/>
<evidence type="ECO:0000256" key="2">
    <source>
        <dbReference type="ARBA" id="ARBA00022679"/>
    </source>
</evidence>
<dbReference type="SUPFAM" id="SSF53335">
    <property type="entry name" value="S-adenosyl-L-methionine-dependent methyltransferases"/>
    <property type="match status" value="1"/>
</dbReference>